<evidence type="ECO:0000256" key="1">
    <source>
        <dbReference type="ARBA" id="ARBA00004651"/>
    </source>
</evidence>
<dbReference type="PANTHER" id="PTHR21248:SF20">
    <property type="entry name" value="CARDIOLIPIN SYNTHASE YWIE-RELATED"/>
    <property type="match status" value="1"/>
</dbReference>
<name>A0ABN1B7R1_9BACI</name>
<keyword evidence="4 12" id="KW-0808">Transferase</keyword>
<evidence type="ECO:0000313" key="16">
    <source>
        <dbReference type="Proteomes" id="UP001500880"/>
    </source>
</evidence>
<evidence type="ECO:0000256" key="13">
    <source>
        <dbReference type="NCBIfam" id="TIGR04265"/>
    </source>
</evidence>
<feature type="active site" evidence="12">
    <location>
        <position position="422"/>
    </location>
</feature>
<keyword evidence="9 12" id="KW-0472">Membrane</keyword>
<feature type="transmembrane region" description="Helical" evidence="12">
    <location>
        <begin position="61"/>
        <end position="79"/>
    </location>
</feature>
<dbReference type="InterPro" id="IPR030874">
    <property type="entry name" value="Cardiolipin_synth_Firmi"/>
</dbReference>
<protein>
    <recommendedName>
        <fullName evidence="12 13">Cardiolipin synthase</fullName>
        <shortName evidence="12">CL synthase</shortName>
        <ecNumber evidence="12 13">2.7.8.-</ecNumber>
    </recommendedName>
</protein>
<evidence type="ECO:0000259" key="14">
    <source>
        <dbReference type="PROSITE" id="PS50035"/>
    </source>
</evidence>
<gene>
    <name evidence="15" type="ORF">GCM10008986_17640</name>
</gene>
<dbReference type="CDD" id="cd09110">
    <property type="entry name" value="PLDc_CLS_1"/>
    <property type="match status" value="1"/>
</dbReference>
<evidence type="ECO:0000256" key="10">
    <source>
        <dbReference type="ARBA" id="ARBA00023209"/>
    </source>
</evidence>
<feature type="domain" description="PLD phosphodiesterase" evidence="14">
    <location>
        <begin position="238"/>
        <end position="265"/>
    </location>
</feature>
<dbReference type="EMBL" id="BAAADO010000003">
    <property type="protein sequence ID" value="GAA0491903.1"/>
    <property type="molecule type" value="Genomic_DNA"/>
</dbReference>
<dbReference type="PROSITE" id="PS50035">
    <property type="entry name" value="PLD"/>
    <property type="match status" value="2"/>
</dbReference>
<comment type="caution">
    <text evidence="15">The sequence shown here is derived from an EMBL/GenBank/DDBJ whole genome shotgun (WGS) entry which is preliminary data.</text>
</comment>
<evidence type="ECO:0000256" key="7">
    <source>
        <dbReference type="ARBA" id="ARBA00022989"/>
    </source>
</evidence>
<evidence type="ECO:0000256" key="2">
    <source>
        <dbReference type="ARBA" id="ARBA00022475"/>
    </source>
</evidence>
<feature type="active site" evidence="12">
    <location>
        <position position="245"/>
    </location>
</feature>
<dbReference type="Pfam" id="PF13396">
    <property type="entry name" value="PLDc_N"/>
    <property type="match status" value="1"/>
</dbReference>
<evidence type="ECO:0000256" key="6">
    <source>
        <dbReference type="ARBA" id="ARBA00022737"/>
    </source>
</evidence>
<dbReference type="Proteomes" id="UP001500880">
    <property type="component" value="Unassembled WGS sequence"/>
</dbReference>
<dbReference type="NCBIfam" id="TIGR04265">
    <property type="entry name" value="bac_cardiolipin"/>
    <property type="match status" value="1"/>
</dbReference>
<dbReference type="PANTHER" id="PTHR21248">
    <property type="entry name" value="CARDIOLIPIN SYNTHASE"/>
    <property type="match status" value="1"/>
</dbReference>
<comment type="function">
    <text evidence="12">Catalyzes the reversible phosphatidyl group transfer from one phosphatidylglycerol molecule to another to form cardiolipin (CL) (diphosphatidylglycerol) and glycerol.</text>
</comment>
<dbReference type="InterPro" id="IPR022924">
    <property type="entry name" value="Cardiolipin_synthase"/>
</dbReference>
<dbReference type="SUPFAM" id="SSF56024">
    <property type="entry name" value="Phospholipase D/nuclease"/>
    <property type="match status" value="2"/>
</dbReference>
<keyword evidence="11 12" id="KW-1208">Phospholipid metabolism</keyword>
<evidence type="ECO:0000256" key="11">
    <source>
        <dbReference type="ARBA" id="ARBA00023264"/>
    </source>
</evidence>
<evidence type="ECO:0000256" key="3">
    <source>
        <dbReference type="ARBA" id="ARBA00022516"/>
    </source>
</evidence>
<keyword evidence="8 12" id="KW-0443">Lipid metabolism</keyword>
<keyword evidence="16" id="KW-1185">Reference proteome</keyword>
<keyword evidence="3 12" id="KW-0444">Lipid biosynthesis</keyword>
<feature type="domain" description="PLD phosphodiesterase" evidence="14">
    <location>
        <begin position="415"/>
        <end position="442"/>
    </location>
</feature>
<dbReference type="Pfam" id="PF13091">
    <property type="entry name" value="PLDc_2"/>
    <property type="match status" value="2"/>
</dbReference>
<dbReference type="InterPro" id="IPR027379">
    <property type="entry name" value="CLS_N"/>
</dbReference>
<comment type="similarity">
    <text evidence="12">Belongs to the phospholipase D family. Cardiolipin synthase subfamily.</text>
</comment>
<reference evidence="15 16" key="1">
    <citation type="journal article" date="2019" name="Int. J. Syst. Evol. Microbiol.">
        <title>The Global Catalogue of Microorganisms (GCM) 10K type strain sequencing project: providing services to taxonomists for standard genome sequencing and annotation.</title>
        <authorList>
            <consortium name="The Broad Institute Genomics Platform"/>
            <consortium name="The Broad Institute Genome Sequencing Center for Infectious Disease"/>
            <person name="Wu L."/>
            <person name="Ma J."/>
        </authorList>
    </citation>
    <scope>NUCLEOTIDE SEQUENCE [LARGE SCALE GENOMIC DNA]</scope>
    <source>
        <strain evidence="15 16">JCM 12389</strain>
    </source>
</reference>
<dbReference type="Gene3D" id="3.30.870.10">
    <property type="entry name" value="Endonuclease Chain A"/>
    <property type="match status" value="2"/>
</dbReference>
<evidence type="ECO:0000256" key="9">
    <source>
        <dbReference type="ARBA" id="ARBA00023136"/>
    </source>
</evidence>
<dbReference type="RefSeq" id="WP_343839864.1">
    <property type="nucleotide sequence ID" value="NZ_BAAADO010000003.1"/>
</dbReference>
<keyword evidence="10 12" id="KW-0594">Phospholipid biosynthesis</keyword>
<evidence type="ECO:0000256" key="5">
    <source>
        <dbReference type="ARBA" id="ARBA00022692"/>
    </source>
</evidence>
<feature type="active site" evidence="12">
    <location>
        <position position="420"/>
    </location>
</feature>
<sequence>MFKRIQLFVFLIMVVGFLYIVTEFWGSWIVTAYSIFISISVVFISFLIFIENRNPSQTLNWLLVLAAFPGVGFFFYLFFGQNFRKRKMFKQKAELDLRAFRQVEGSRFLNQRELNHLGDYQRQSFRLAQRLGHSPISFHTDTRVLTNGSESFPAMLEELKQAEHHIHLEFYIVRDDQLGNEFKDVLVEKAKNGIEVRFLYDAVGSWELSNGFKEELKRAGVEMVPFSPVKLPFLNNKINFRNHRKIVVVDGKIGFAGGLNIGDEYIGRNKYYGNWRDTHLYVRGEAVRSLQTIFLQDWYYMTGKALLKPAYLSPEYIIENKGGVQLVAGGPDTEWETIKMLFFSLMTSAQQSIWIASPYFIPDTDILSAIKTAALSGVDVKLLVPNRPDKKIVFYASQSYYPELLEAGVKIYRYNEGFLHSKVMIVDQELASIGTSNMDMRSFHLNFEVNAFLYKTDSVEQLVTDFEKDLQHSTQLEHSRFLKRPIFMKIYESTCRLLSPLL</sequence>
<feature type="transmembrane region" description="Helical" evidence="12">
    <location>
        <begin position="7"/>
        <end position="25"/>
    </location>
</feature>
<comment type="subcellular location">
    <subcellularLocation>
        <location evidence="1 12">Cell membrane</location>
        <topology evidence="1 12">Multi-pass membrane protein</topology>
    </subcellularLocation>
</comment>
<dbReference type="CDD" id="cd09112">
    <property type="entry name" value="PLDc_CLS_2"/>
    <property type="match status" value="1"/>
</dbReference>
<feature type="active site" evidence="12">
    <location>
        <position position="243"/>
    </location>
</feature>
<evidence type="ECO:0000256" key="4">
    <source>
        <dbReference type="ARBA" id="ARBA00022679"/>
    </source>
</evidence>
<feature type="active site" evidence="12">
    <location>
        <position position="250"/>
    </location>
</feature>
<keyword evidence="5 12" id="KW-0812">Transmembrane</keyword>
<evidence type="ECO:0000313" key="15">
    <source>
        <dbReference type="EMBL" id="GAA0491903.1"/>
    </source>
</evidence>
<keyword evidence="2 12" id="KW-1003">Cell membrane</keyword>
<accession>A0ABN1B7R1</accession>
<comment type="catalytic activity">
    <reaction evidence="12">
        <text>2 a 1,2-diacyl-sn-glycero-3-phospho-(1'-sn-glycerol) = a cardiolipin + glycerol</text>
        <dbReference type="Rhea" id="RHEA:31451"/>
        <dbReference type="ChEBI" id="CHEBI:17754"/>
        <dbReference type="ChEBI" id="CHEBI:62237"/>
        <dbReference type="ChEBI" id="CHEBI:64716"/>
    </reaction>
</comment>
<evidence type="ECO:0000256" key="8">
    <source>
        <dbReference type="ARBA" id="ARBA00023098"/>
    </source>
</evidence>
<dbReference type="InterPro" id="IPR025202">
    <property type="entry name" value="PLD-like_dom"/>
</dbReference>
<feature type="transmembrane region" description="Helical" evidence="12">
    <location>
        <begin position="31"/>
        <end position="49"/>
    </location>
</feature>
<dbReference type="SMART" id="SM00155">
    <property type="entry name" value="PLDc"/>
    <property type="match status" value="2"/>
</dbReference>
<organism evidence="15 16">
    <name type="scientific">Salinibacillus aidingensis</name>
    <dbReference type="NCBI Taxonomy" id="237684"/>
    <lineage>
        <taxon>Bacteria</taxon>
        <taxon>Bacillati</taxon>
        <taxon>Bacillota</taxon>
        <taxon>Bacilli</taxon>
        <taxon>Bacillales</taxon>
        <taxon>Bacillaceae</taxon>
        <taxon>Salinibacillus</taxon>
    </lineage>
</organism>
<feature type="active site" evidence="12">
    <location>
        <position position="427"/>
    </location>
</feature>
<dbReference type="InterPro" id="IPR001736">
    <property type="entry name" value="PLipase_D/transphosphatidylase"/>
</dbReference>
<dbReference type="EC" id="2.7.8.-" evidence="12 13"/>
<proteinExistence type="inferred from homology"/>
<keyword evidence="6" id="KW-0677">Repeat</keyword>
<evidence type="ECO:0000256" key="12">
    <source>
        <dbReference type="HAMAP-Rule" id="MF_01916"/>
    </source>
</evidence>
<keyword evidence="7 12" id="KW-1133">Transmembrane helix</keyword>
<dbReference type="HAMAP" id="MF_01916">
    <property type="entry name" value="Cardiolipin_synth_Cls"/>
    <property type="match status" value="1"/>
</dbReference>